<keyword evidence="2" id="KW-1133">Transmembrane helix</keyword>
<feature type="region of interest" description="Disordered" evidence="1">
    <location>
        <begin position="436"/>
        <end position="473"/>
    </location>
</feature>
<dbReference type="AlphaFoldDB" id="A0A5B9W8T3"/>
<dbReference type="EMBL" id="CP042997">
    <property type="protein sequence ID" value="QEH36923.1"/>
    <property type="molecule type" value="Genomic_DNA"/>
</dbReference>
<evidence type="ECO:0000256" key="2">
    <source>
        <dbReference type="SAM" id="Phobius"/>
    </source>
</evidence>
<evidence type="ECO:0000256" key="1">
    <source>
        <dbReference type="SAM" id="MobiDB-lite"/>
    </source>
</evidence>
<name>A0A5B9W8T3_9BACT</name>
<feature type="transmembrane region" description="Helical" evidence="2">
    <location>
        <begin position="34"/>
        <end position="53"/>
    </location>
</feature>
<dbReference type="KEGG" id="agv:OJF2_55080"/>
<feature type="transmembrane region" description="Helical" evidence="2">
    <location>
        <begin position="250"/>
        <end position="266"/>
    </location>
</feature>
<keyword evidence="2" id="KW-0812">Transmembrane</keyword>
<proteinExistence type="predicted"/>
<dbReference type="RefSeq" id="WP_148596550.1">
    <property type="nucleotide sequence ID" value="NZ_CP042997.1"/>
</dbReference>
<evidence type="ECO:0000313" key="4">
    <source>
        <dbReference type="Proteomes" id="UP000324233"/>
    </source>
</evidence>
<accession>A0A5B9W8T3</accession>
<evidence type="ECO:0000313" key="3">
    <source>
        <dbReference type="EMBL" id="QEH36923.1"/>
    </source>
</evidence>
<gene>
    <name evidence="3" type="ORF">OJF2_55080</name>
</gene>
<sequence>MHPDVFSWIQVGEGNRLWGWTETLRPFHGRAFAIEHRLGLGVLTPLACALGLYLGRRMPLCRVAMVVIFLVWIFVTFLPGDVLSIAAMAACCYALAILFRNRAWPEMRYAAIGIIGSLYWLGWITSPDLRAVGLTALGLCFIELVRSRNTPGWRAADWIALAAMTLSLYPVAVWIYPLGMASPLAALALLRWPDRRKEIALAAAGSMLLLLVLLVELIIPEAILRAVLAVPMAIAAAAASPRGRPSGPRVFGVLAVAVPFLLFFYHQDSLWLSLSHRIPGAVGIRAIGRAVPILLYPAALGLGLLVDRLASSGRRAAAWLLAAACMAEQVVRNDSFDVAQNRATIAAIARKVDHTRPALYYRPCTEVSWPVFSVEAMWASLDSGVPTVDGYSGYAPPDWIGFLQIGSEIGKPVRETLSDWERARCLPQGSVQWIGEDCPEREGWTRPPRRPGSQGTRTTTEDGRPHGPSVATP</sequence>
<feature type="transmembrane region" description="Helical" evidence="2">
    <location>
        <begin position="158"/>
        <end position="179"/>
    </location>
</feature>
<feature type="transmembrane region" description="Helical" evidence="2">
    <location>
        <begin position="60"/>
        <end position="77"/>
    </location>
</feature>
<feature type="transmembrane region" description="Helical" evidence="2">
    <location>
        <begin position="286"/>
        <end position="306"/>
    </location>
</feature>
<reference evidence="3 4" key="1">
    <citation type="submission" date="2019-08" db="EMBL/GenBank/DDBJ databases">
        <title>Deep-cultivation of Planctomycetes and their phenomic and genomic characterization uncovers novel biology.</title>
        <authorList>
            <person name="Wiegand S."/>
            <person name="Jogler M."/>
            <person name="Boedeker C."/>
            <person name="Pinto D."/>
            <person name="Vollmers J."/>
            <person name="Rivas-Marin E."/>
            <person name="Kohn T."/>
            <person name="Peeters S.H."/>
            <person name="Heuer A."/>
            <person name="Rast P."/>
            <person name="Oberbeckmann S."/>
            <person name="Bunk B."/>
            <person name="Jeske O."/>
            <person name="Meyerdierks A."/>
            <person name="Storesund J.E."/>
            <person name="Kallscheuer N."/>
            <person name="Luecker S."/>
            <person name="Lage O.M."/>
            <person name="Pohl T."/>
            <person name="Merkel B.J."/>
            <person name="Hornburger P."/>
            <person name="Mueller R.-W."/>
            <person name="Bruemmer F."/>
            <person name="Labrenz M."/>
            <person name="Spormann A.M."/>
            <person name="Op den Camp H."/>
            <person name="Overmann J."/>
            <person name="Amann R."/>
            <person name="Jetten M.S.M."/>
            <person name="Mascher T."/>
            <person name="Medema M.H."/>
            <person name="Devos D.P."/>
            <person name="Kaster A.-K."/>
            <person name="Ovreas L."/>
            <person name="Rohde M."/>
            <person name="Galperin M.Y."/>
            <person name="Jogler C."/>
        </authorList>
    </citation>
    <scope>NUCLEOTIDE SEQUENCE [LARGE SCALE GENOMIC DNA]</scope>
    <source>
        <strain evidence="3 4">OJF2</strain>
    </source>
</reference>
<protein>
    <submittedName>
        <fullName evidence="3">Uncharacterized protein</fullName>
    </submittedName>
</protein>
<keyword evidence="4" id="KW-1185">Reference proteome</keyword>
<keyword evidence="2" id="KW-0472">Membrane</keyword>
<organism evidence="3 4">
    <name type="scientific">Aquisphaera giovannonii</name>
    <dbReference type="NCBI Taxonomy" id="406548"/>
    <lineage>
        <taxon>Bacteria</taxon>
        <taxon>Pseudomonadati</taxon>
        <taxon>Planctomycetota</taxon>
        <taxon>Planctomycetia</taxon>
        <taxon>Isosphaerales</taxon>
        <taxon>Isosphaeraceae</taxon>
        <taxon>Aquisphaera</taxon>
    </lineage>
</organism>
<dbReference type="Proteomes" id="UP000324233">
    <property type="component" value="Chromosome"/>
</dbReference>
<feature type="transmembrane region" description="Helical" evidence="2">
    <location>
        <begin position="199"/>
        <end position="219"/>
    </location>
</feature>
<feature type="transmembrane region" description="Helical" evidence="2">
    <location>
        <begin position="83"/>
        <end position="100"/>
    </location>
</feature>